<reference evidence="1 2" key="1">
    <citation type="journal article" date="2021" name="bioRxiv">
        <title>The Gossypium anomalum genome as a resource for cotton improvement and evolutionary analysis of hybrid incompatibility.</title>
        <authorList>
            <person name="Grover C.E."/>
            <person name="Yuan D."/>
            <person name="Arick M.A."/>
            <person name="Miller E.R."/>
            <person name="Hu G."/>
            <person name="Peterson D.G."/>
            <person name="Wendel J.F."/>
            <person name="Udall J.A."/>
        </authorList>
    </citation>
    <scope>NUCLEOTIDE SEQUENCE [LARGE SCALE GENOMIC DNA]</scope>
    <source>
        <strain evidence="1">JFW-Udall</strain>
        <tissue evidence="1">Leaf</tissue>
    </source>
</reference>
<dbReference type="Proteomes" id="UP000701853">
    <property type="component" value="Chromosome 11"/>
</dbReference>
<keyword evidence="2" id="KW-1185">Reference proteome</keyword>
<dbReference type="AlphaFoldDB" id="A0A8J5YD32"/>
<organism evidence="1 2">
    <name type="scientific">Gossypium anomalum</name>
    <dbReference type="NCBI Taxonomy" id="47600"/>
    <lineage>
        <taxon>Eukaryota</taxon>
        <taxon>Viridiplantae</taxon>
        <taxon>Streptophyta</taxon>
        <taxon>Embryophyta</taxon>
        <taxon>Tracheophyta</taxon>
        <taxon>Spermatophyta</taxon>
        <taxon>Magnoliopsida</taxon>
        <taxon>eudicotyledons</taxon>
        <taxon>Gunneridae</taxon>
        <taxon>Pentapetalae</taxon>
        <taxon>rosids</taxon>
        <taxon>malvids</taxon>
        <taxon>Malvales</taxon>
        <taxon>Malvaceae</taxon>
        <taxon>Malvoideae</taxon>
        <taxon>Gossypium</taxon>
    </lineage>
</organism>
<proteinExistence type="predicted"/>
<dbReference type="EMBL" id="JAHUZN010000011">
    <property type="protein sequence ID" value="KAG8478917.1"/>
    <property type="molecule type" value="Genomic_DNA"/>
</dbReference>
<evidence type="ECO:0000313" key="2">
    <source>
        <dbReference type="Proteomes" id="UP000701853"/>
    </source>
</evidence>
<name>A0A8J5YD32_9ROSI</name>
<protein>
    <submittedName>
        <fullName evidence="1">Uncharacterized protein</fullName>
    </submittedName>
</protein>
<evidence type="ECO:0000313" key="1">
    <source>
        <dbReference type="EMBL" id="KAG8478917.1"/>
    </source>
</evidence>
<dbReference type="OrthoDB" id="994161at2759"/>
<sequence length="97" mass="11124">MLVVATVSHNEKPVNFSGQNFKNWQQKMLFYLTMLNLTKFFKDDPPTVKEGEIDEVTTFTTVEAWKHSDFLCQNSILNGLSDALYGVYSVKEIAKEL</sequence>
<gene>
    <name evidence="1" type="ORF">CXB51_028948</name>
</gene>
<accession>A0A8J5YD32</accession>
<comment type="caution">
    <text evidence="1">The sequence shown here is derived from an EMBL/GenBank/DDBJ whole genome shotgun (WGS) entry which is preliminary data.</text>
</comment>